<dbReference type="OrthoDB" id="7351144at2"/>
<sequence length="562" mass="61905">MKPSKTSYEIHVFADKRWVITEMATDEAAAKAFADNLLQTGNHAAVRVIRDFERLDGTHAETVVLEKKAPEKAPGDLTLAPITDAPLCTTVEEVYGLESRTMIGRLLRKYLDEIVLTPTELLHDAKEMKRFGDRGNLLFSAIDRVAGLQARAAGEADPRARRAFLETTWETLQKRARAFAATKPKPPASFAEAVAQSAADPDPSFSLMSRLTLALMERRNWQAKLEQVLAWADEPEAQAEVIDGLLADLVVPAQMVQDLLGFQPNLASALGQIVDLAEGLAEPAKFAPDLFAEMNRLFAEGRLPLTREALMARTVREIGGANPLSRNDPAQEFEMFHRLLHRLVNRDRVAGGPLMAEALLQRGSRVQNSGGASVVALESVRMLLGALSDGCVRLQFLLTLCAAPVGRSIGTGLTELLRSHVTRSDHIDHWCPVRHPPRDRMAALKQANQALLTCEALEEAFRAGLAARIDAVMVRYLQSEGVIEKIDKTDDPLAMRAIRLVKFCGSGVLIQGQSLDMAKARVIEHLRQKQFEEKFLASVPDPAQAEKALRDFHRLLVECGFG</sequence>
<accession>S9TQI2</accession>
<comment type="caution">
    <text evidence="1">The sequence shown here is derived from an EMBL/GenBank/DDBJ whole genome shotgun (WGS) entry which is preliminary data.</text>
</comment>
<reference evidence="1 2" key="1">
    <citation type="submission" date="2013-04" db="EMBL/GenBank/DDBJ databases">
        <authorList>
            <person name="Kuznetsov B."/>
            <person name="Ivanovsky R."/>
        </authorList>
    </citation>
    <scope>NUCLEOTIDE SEQUENCE [LARGE SCALE GENOMIC DNA]</scope>
    <source>
        <strain evidence="1 2">MGU-K5</strain>
    </source>
</reference>
<dbReference type="Proteomes" id="UP000015350">
    <property type="component" value="Unassembled WGS sequence"/>
</dbReference>
<evidence type="ECO:0000313" key="1">
    <source>
        <dbReference type="EMBL" id="EPY00830.1"/>
    </source>
</evidence>
<gene>
    <name evidence="1" type="ORF">K678_14177</name>
</gene>
<evidence type="ECO:0000313" key="2">
    <source>
        <dbReference type="Proteomes" id="UP000015350"/>
    </source>
</evidence>
<dbReference type="RefSeq" id="WP_021133124.1">
    <property type="nucleotide sequence ID" value="NZ_AQPH01000066.1"/>
</dbReference>
<dbReference type="eggNOG" id="COG0515">
    <property type="taxonomic scope" value="Bacteria"/>
</dbReference>
<protein>
    <submittedName>
        <fullName evidence="1">Uncharacterized protein</fullName>
    </submittedName>
</protein>
<organism evidence="1 2">
    <name type="scientific">Magnetospirillum fulvum MGU-K5</name>
    <dbReference type="NCBI Taxonomy" id="1316936"/>
    <lineage>
        <taxon>Bacteria</taxon>
        <taxon>Pseudomonadati</taxon>
        <taxon>Pseudomonadota</taxon>
        <taxon>Alphaproteobacteria</taxon>
        <taxon>Rhodospirillales</taxon>
        <taxon>Rhodospirillaceae</taxon>
        <taxon>Magnetospirillum</taxon>
    </lineage>
</organism>
<dbReference type="EMBL" id="AQPH01000066">
    <property type="protein sequence ID" value="EPY00830.1"/>
    <property type="molecule type" value="Genomic_DNA"/>
</dbReference>
<dbReference type="STRING" id="1316936.K678_14177"/>
<dbReference type="AlphaFoldDB" id="S9TQI2"/>
<dbReference type="PATRIC" id="fig|1316936.3.peg.2827"/>
<proteinExistence type="predicted"/>
<name>S9TQI2_MAGFU</name>